<comment type="similarity">
    <text evidence="9">In the C-terminal section; belongs to the helicase family. RecG subfamily.</text>
</comment>
<evidence type="ECO:0000256" key="3">
    <source>
        <dbReference type="ARBA" id="ARBA00022763"/>
    </source>
</evidence>
<evidence type="ECO:0000256" key="6">
    <source>
        <dbReference type="ARBA" id="ARBA00022840"/>
    </source>
</evidence>
<dbReference type="InterPro" id="IPR005118">
    <property type="entry name" value="TRCF_C"/>
</dbReference>
<dbReference type="FunCoup" id="F5YGA8">
    <property type="interactions" value="400"/>
</dbReference>
<dbReference type="InterPro" id="IPR037235">
    <property type="entry name" value="TRCF-like_C_D7"/>
</dbReference>
<dbReference type="GO" id="GO:0006355">
    <property type="term" value="P:regulation of DNA-templated transcription"/>
    <property type="evidence" value="ECO:0007669"/>
    <property type="project" value="UniProtKB-UniRule"/>
</dbReference>
<evidence type="ECO:0000256" key="8">
    <source>
        <dbReference type="ARBA" id="ARBA00023204"/>
    </source>
</evidence>
<dbReference type="Pfam" id="PF02559">
    <property type="entry name" value="CarD_TRCF_RID"/>
    <property type="match status" value="1"/>
</dbReference>
<evidence type="ECO:0000313" key="12">
    <source>
        <dbReference type="EMBL" id="AEF81896.1"/>
    </source>
</evidence>
<sequence length="1141" mass="128540">MNTLSFPALQKRITASGPAAHILKLCREGKFPLEIDACEGAFTALLLALLCKAQKGICLAVVSSEVEAGLLARDLETAGAQAAILPWWGTMPYREMSPLSAVFGERMGILSALVSNSPGILIVPERAFLTPLPPPEYIKSLLLSLKPGGAIDTTVLAEKLSDYGYTRVPRVQVHGEFALRGEVLDILMGGDEEAYRVLFDFDKVESIKRFNPVDQSGQEKVNELIIRPLKEVVWTDDRIEVLSKNLEALAFQEGDKGQWFLEELMARKSVPGEEMFFPLAFAQPASLVDYLAPEAFCFFLDRERLEGAQEIYDREYKSLYAHARRVPIKEMPLAKCLPPPERILLNFKEESKRCPRRVSFMTLKGGGEAGAARVTAACDPPRSFFGNVDYLKEEFAALVKQGWDLVVAAESDVQAARISELLKDEKASVIAAPLSAGFALPDIKFMLVQENEIFGRRRRQPKSLKTVRSAAIDTFVELNPGDYVVHVNYGIGLFKGIERVKAMGHERDYIKVEYLGDETVFVPIEQVNLVQRYIGNEGSPPRLDMLGSKSWENRKGRVKKSVEDIAERLLVLYSKRKQAMGYAYPRDSEWQTMFEASFPFEETEDQLRCVEEIKTDMESPHPMDRLVCGDVGYGKTEVAVRACFKAIMGGKQVAFLAPTTILAEQHFENFQERFSKFPVRLAMLSRFVEPRQVRKTLEGIKNGEVDLLIGTHRIIQKDVNFKNLGFMVIDEEQRFGVKDKERLKELKTNVDCLTLSATPIPRTLHMSLLKIRDMSLLATPPQNRHPIETVIEEWDEEKVAAAIRREAERGGQVFFLHNRVESLNETRIKIEKLVPEMLVETAHGQMDAQELEDVMHRFIHGGFHVLVSTTIIENGIDIPNVNTIIIDRADMYGVSQLYQLRGRVGRSDRVAYAYLFYPKDKALSEVAMKRLQVISDFTELGSGFKIAMKDMEIRGAGNLLGREQSGDIYSVGFDLYLRLLDEAVRRLEDSSFEEETETLLELEYSGFIPDSYIDGAQEKMEVYKKIASIRTKEELERVYAELLDRFGPLPDEAASLLSLAEIRIICRELSVASLKDRSGMVKAEFSKVSKVKADRLVRLIKESGGKVKLDPKQPNVIVFAAGNIGLKEKSEFIREKLAALV</sequence>
<dbReference type="GO" id="GO:0003684">
    <property type="term" value="F:damaged DNA binding"/>
    <property type="evidence" value="ECO:0007669"/>
    <property type="project" value="InterPro"/>
</dbReference>
<dbReference type="STRING" id="545695.TREAZ_3632"/>
<reference evidence="13" key="1">
    <citation type="submission" date="2009-12" db="EMBL/GenBank/DDBJ databases">
        <title>Complete sequence of Treponema azotonutricium strain ZAS-9.</title>
        <authorList>
            <person name="Tetu S.G."/>
            <person name="Matson E."/>
            <person name="Ren Q."/>
            <person name="Seshadri R."/>
            <person name="Elbourne L."/>
            <person name="Hassan K.A."/>
            <person name="Durkin A."/>
            <person name="Radune D."/>
            <person name="Mohamoud Y."/>
            <person name="Shay R."/>
            <person name="Jin S."/>
            <person name="Zhang X."/>
            <person name="Lucey K."/>
            <person name="Ballor N.R."/>
            <person name="Ottesen E."/>
            <person name="Rosenthal R."/>
            <person name="Allen A."/>
            <person name="Leadbetter J.R."/>
            <person name="Paulsen I.T."/>
        </authorList>
    </citation>
    <scope>NUCLEOTIDE SEQUENCE [LARGE SCALE GENOMIC DNA]</scope>
    <source>
        <strain evidence="13">ATCC BAA-888 / DSM 13862 / ZAS-9</strain>
    </source>
</reference>
<dbReference type="OrthoDB" id="9804325at2"/>
<organism evidence="12 13">
    <name type="scientific">Leadbettera azotonutricia (strain ATCC BAA-888 / DSM 13862 / ZAS-9)</name>
    <name type="common">Treponema azotonutricium</name>
    <dbReference type="NCBI Taxonomy" id="545695"/>
    <lineage>
        <taxon>Bacteria</taxon>
        <taxon>Pseudomonadati</taxon>
        <taxon>Spirochaetota</taxon>
        <taxon>Spirochaetia</taxon>
        <taxon>Spirochaetales</taxon>
        <taxon>Breznakiellaceae</taxon>
        <taxon>Leadbettera</taxon>
    </lineage>
</organism>
<dbReference type="EC" id="3.6.4.-" evidence="9"/>
<dbReference type="HAMAP" id="MF_00969">
    <property type="entry name" value="TRCF"/>
    <property type="match status" value="1"/>
</dbReference>
<evidence type="ECO:0000259" key="11">
    <source>
        <dbReference type="PROSITE" id="PS51194"/>
    </source>
</evidence>
<dbReference type="PROSITE" id="PS51192">
    <property type="entry name" value="HELICASE_ATP_BIND_1"/>
    <property type="match status" value="1"/>
</dbReference>
<dbReference type="CDD" id="cd17991">
    <property type="entry name" value="DEXHc_TRCF"/>
    <property type="match status" value="1"/>
</dbReference>
<dbReference type="Gene3D" id="3.40.50.11180">
    <property type="match status" value="1"/>
</dbReference>
<dbReference type="KEGG" id="taz:TREAZ_3632"/>
<dbReference type="AlphaFoldDB" id="F5YGA8"/>
<dbReference type="PANTHER" id="PTHR47964:SF1">
    <property type="entry name" value="ATP-DEPENDENT DNA HELICASE HOMOLOG RECG, CHLOROPLASTIC"/>
    <property type="match status" value="1"/>
</dbReference>
<comment type="subcellular location">
    <subcellularLocation>
        <location evidence="9">Cytoplasm</location>
    </subcellularLocation>
</comment>
<keyword evidence="2 9" id="KW-0547">Nucleotide-binding</keyword>
<dbReference type="Gene3D" id="3.90.1150.50">
    <property type="entry name" value="Transcription-repair-coupling factor, D7 domain"/>
    <property type="match status" value="1"/>
</dbReference>
<feature type="domain" description="Helicase ATP-binding" evidence="10">
    <location>
        <begin position="616"/>
        <end position="777"/>
    </location>
</feature>
<evidence type="ECO:0000256" key="5">
    <source>
        <dbReference type="ARBA" id="ARBA00022806"/>
    </source>
</evidence>
<accession>F5YGA8</accession>
<dbReference type="EMBL" id="CP001841">
    <property type="protein sequence ID" value="AEF81896.1"/>
    <property type="molecule type" value="Genomic_DNA"/>
</dbReference>
<dbReference type="InParanoid" id="F5YGA8"/>
<evidence type="ECO:0000256" key="7">
    <source>
        <dbReference type="ARBA" id="ARBA00023125"/>
    </source>
</evidence>
<dbReference type="RefSeq" id="WP_015711949.1">
    <property type="nucleotide sequence ID" value="NC_015577.1"/>
</dbReference>
<dbReference type="InterPro" id="IPR004576">
    <property type="entry name" value="Mfd"/>
</dbReference>
<evidence type="ECO:0000256" key="4">
    <source>
        <dbReference type="ARBA" id="ARBA00022801"/>
    </source>
</evidence>
<dbReference type="GO" id="GO:0016787">
    <property type="term" value="F:hydrolase activity"/>
    <property type="evidence" value="ECO:0007669"/>
    <property type="project" value="UniProtKB-KW"/>
</dbReference>
<dbReference type="PANTHER" id="PTHR47964">
    <property type="entry name" value="ATP-DEPENDENT DNA HELICASE HOMOLOG RECG, CHLOROPLASTIC"/>
    <property type="match status" value="1"/>
</dbReference>
<dbReference type="GO" id="GO:0003678">
    <property type="term" value="F:DNA helicase activity"/>
    <property type="evidence" value="ECO:0007669"/>
    <property type="project" value="TreeGrafter"/>
</dbReference>
<keyword evidence="1 9" id="KW-0963">Cytoplasm</keyword>
<dbReference type="SMART" id="SM01058">
    <property type="entry name" value="CarD_TRCF"/>
    <property type="match status" value="1"/>
</dbReference>
<keyword evidence="3 9" id="KW-0227">DNA damage</keyword>
<dbReference type="InterPro" id="IPR014001">
    <property type="entry name" value="Helicase_ATP-bd"/>
</dbReference>
<feature type="domain" description="Helicase C-terminal" evidence="11">
    <location>
        <begin position="786"/>
        <end position="952"/>
    </location>
</feature>
<dbReference type="Proteomes" id="UP000009222">
    <property type="component" value="Chromosome"/>
</dbReference>
<dbReference type="GO" id="GO:0005524">
    <property type="term" value="F:ATP binding"/>
    <property type="evidence" value="ECO:0007669"/>
    <property type="project" value="UniProtKB-UniRule"/>
</dbReference>
<dbReference type="Gene3D" id="3.40.50.300">
    <property type="entry name" value="P-loop containing nucleotide triphosphate hydrolases"/>
    <property type="match status" value="2"/>
</dbReference>
<evidence type="ECO:0000256" key="1">
    <source>
        <dbReference type="ARBA" id="ARBA00022490"/>
    </source>
</evidence>
<evidence type="ECO:0000256" key="2">
    <source>
        <dbReference type="ARBA" id="ARBA00022741"/>
    </source>
</evidence>
<dbReference type="InterPro" id="IPR027417">
    <property type="entry name" value="P-loop_NTPase"/>
</dbReference>
<dbReference type="Pfam" id="PF00271">
    <property type="entry name" value="Helicase_C"/>
    <property type="match status" value="1"/>
</dbReference>
<gene>
    <name evidence="9 12" type="primary">mfd</name>
    <name evidence="12" type="ordered locus">TREAZ_3632</name>
</gene>
<dbReference type="GO" id="GO:0000716">
    <property type="term" value="P:transcription-coupled nucleotide-excision repair, DNA damage recognition"/>
    <property type="evidence" value="ECO:0007669"/>
    <property type="project" value="UniProtKB-UniRule"/>
</dbReference>
<dbReference type="InterPro" id="IPR047112">
    <property type="entry name" value="RecG/Mfd"/>
</dbReference>
<keyword evidence="5" id="KW-0347">Helicase</keyword>
<dbReference type="Pfam" id="PF17757">
    <property type="entry name" value="UvrB_inter"/>
    <property type="match status" value="1"/>
</dbReference>
<keyword evidence="8 9" id="KW-0234">DNA repair</keyword>
<evidence type="ECO:0000256" key="9">
    <source>
        <dbReference type="HAMAP-Rule" id="MF_00969"/>
    </source>
</evidence>
<dbReference type="SMART" id="SM00487">
    <property type="entry name" value="DEXDc"/>
    <property type="match status" value="1"/>
</dbReference>
<dbReference type="HOGENOM" id="CLU_005122_1_3_12"/>
<dbReference type="InterPro" id="IPR036101">
    <property type="entry name" value="CarD-like/TRCF_RID_sf"/>
</dbReference>
<keyword evidence="13" id="KW-1185">Reference proteome</keyword>
<dbReference type="eggNOG" id="COG1197">
    <property type="taxonomic scope" value="Bacteria"/>
</dbReference>
<dbReference type="PROSITE" id="PS51194">
    <property type="entry name" value="HELICASE_CTER"/>
    <property type="match status" value="1"/>
</dbReference>
<dbReference type="SUPFAM" id="SSF52540">
    <property type="entry name" value="P-loop containing nucleoside triphosphate hydrolases"/>
    <property type="match status" value="4"/>
</dbReference>
<reference evidence="12 13" key="2">
    <citation type="journal article" date="2011" name="ISME J.">
        <title>RNA-seq reveals cooperative metabolic interactions between two termite-gut spirochete species in co-culture.</title>
        <authorList>
            <person name="Rosenthal A.Z."/>
            <person name="Matson E.G."/>
            <person name="Eldar A."/>
            <person name="Leadbetter J.R."/>
        </authorList>
    </citation>
    <scope>NUCLEOTIDE SEQUENCE [LARGE SCALE GENOMIC DNA]</scope>
    <source>
        <strain evidence="13">ATCC BAA-888 / DSM 13862 / ZAS-9</strain>
    </source>
</reference>
<protein>
    <recommendedName>
        <fullName evidence="9">Transcription-repair-coupling factor</fullName>
        <shortName evidence="9">TRCF</shortName>
        <ecNumber evidence="9">3.6.4.-</ecNumber>
    </recommendedName>
</protein>
<dbReference type="NCBIfam" id="TIGR00580">
    <property type="entry name" value="mfd"/>
    <property type="match status" value="1"/>
</dbReference>
<dbReference type="InterPro" id="IPR041471">
    <property type="entry name" value="UvrB_inter"/>
</dbReference>
<name>F5YGA8_LEAAZ</name>
<dbReference type="SMART" id="SM00982">
    <property type="entry name" value="TRCF"/>
    <property type="match status" value="1"/>
</dbReference>
<keyword evidence="4 9" id="KW-0378">Hydrolase</keyword>
<proteinExistence type="inferred from homology"/>
<dbReference type="GO" id="GO:0005737">
    <property type="term" value="C:cytoplasm"/>
    <property type="evidence" value="ECO:0007669"/>
    <property type="project" value="UniProtKB-SubCell"/>
</dbReference>
<dbReference type="SUPFAM" id="SSF143517">
    <property type="entry name" value="TRCF domain-like"/>
    <property type="match status" value="1"/>
</dbReference>
<evidence type="ECO:0000313" key="13">
    <source>
        <dbReference type="Proteomes" id="UP000009222"/>
    </source>
</evidence>
<dbReference type="Pfam" id="PF03461">
    <property type="entry name" value="TRCF"/>
    <property type="match status" value="1"/>
</dbReference>
<keyword evidence="7 9" id="KW-0238">DNA-binding</keyword>
<comment type="similarity">
    <text evidence="9">In the N-terminal section; belongs to the UvrB family.</text>
</comment>
<dbReference type="InterPro" id="IPR003711">
    <property type="entry name" value="CarD-like/TRCF_RID"/>
</dbReference>
<dbReference type="SMART" id="SM00490">
    <property type="entry name" value="HELICc"/>
    <property type="match status" value="1"/>
</dbReference>
<evidence type="ECO:0000259" key="10">
    <source>
        <dbReference type="PROSITE" id="PS51192"/>
    </source>
</evidence>
<keyword evidence="6 9" id="KW-0067">ATP-binding</keyword>
<comment type="function">
    <text evidence="9">Couples transcription and DNA repair by recognizing RNA polymerase (RNAP) stalled at DNA lesions. Mediates ATP-dependent release of RNAP and its truncated transcript from the DNA, and recruitment of nucleotide excision repair machinery to the damaged site.</text>
</comment>
<dbReference type="SUPFAM" id="SSF141259">
    <property type="entry name" value="CarD-like"/>
    <property type="match status" value="1"/>
</dbReference>
<dbReference type="Gene3D" id="3.30.2060.10">
    <property type="entry name" value="Penicillin-binding protein 1b domain"/>
    <property type="match status" value="1"/>
</dbReference>
<dbReference type="Gene3D" id="2.40.10.170">
    <property type="match status" value="1"/>
</dbReference>
<dbReference type="InterPro" id="IPR011545">
    <property type="entry name" value="DEAD/DEAH_box_helicase_dom"/>
</dbReference>
<dbReference type="InterPro" id="IPR001650">
    <property type="entry name" value="Helicase_C-like"/>
</dbReference>
<dbReference type="Pfam" id="PF00270">
    <property type="entry name" value="DEAD"/>
    <property type="match status" value="1"/>
</dbReference>